<name>S9QIF7_CYSF2</name>
<dbReference type="EMBL" id="ANAH02000066">
    <property type="protein sequence ID" value="EPX56248.1"/>
    <property type="molecule type" value="Genomic_DNA"/>
</dbReference>
<keyword evidence="2" id="KW-1185">Reference proteome</keyword>
<organism evidence="1 2">
    <name type="scientific">Cystobacter fuscus (strain ATCC 25194 / DSM 2262 / NBRC 100088 / M29)</name>
    <dbReference type="NCBI Taxonomy" id="1242864"/>
    <lineage>
        <taxon>Bacteria</taxon>
        <taxon>Pseudomonadati</taxon>
        <taxon>Myxococcota</taxon>
        <taxon>Myxococcia</taxon>
        <taxon>Myxococcales</taxon>
        <taxon>Cystobacterineae</taxon>
        <taxon>Archangiaceae</taxon>
        <taxon>Cystobacter</taxon>
    </lineage>
</organism>
<accession>S9QIF7</accession>
<evidence type="ECO:0000313" key="2">
    <source>
        <dbReference type="Proteomes" id="UP000011682"/>
    </source>
</evidence>
<dbReference type="AlphaFoldDB" id="S9QIF7"/>
<dbReference type="Proteomes" id="UP000011682">
    <property type="component" value="Unassembled WGS sequence"/>
</dbReference>
<reference evidence="1" key="1">
    <citation type="submission" date="2013-05" db="EMBL/GenBank/DDBJ databases">
        <title>Genome assembly of Cystobacter fuscus DSM 2262.</title>
        <authorList>
            <person name="Sharma G."/>
            <person name="Khatri I."/>
            <person name="Kaur C."/>
            <person name="Mayilraj S."/>
            <person name="Subramanian S."/>
        </authorList>
    </citation>
    <scope>NUCLEOTIDE SEQUENCE [LARGE SCALE GENOMIC DNA]</scope>
    <source>
        <strain evidence="1">DSM 2262</strain>
    </source>
</reference>
<evidence type="ECO:0000313" key="1">
    <source>
        <dbReference type="EMBL" id="EPX56248.1"/>
    </source>
</evidence>
<protein>
    <submittedName>
        <fullName evidence="1">CBS/transporter associated domain-containing protein</fullName>
    </submittedName>
</protein>
<gene>
    <name evidence="1" type="ORF">D187_007590</name>
</gene>
<sequence length="74" mass="8543">MNVLRFIISLLWSNGGADASEMRHSRERSRFARDDRAKGIRFQLVRRRGHRSGLTPRITRCTRSRSRLQASGCA</sequence>
<proteinExistence type="predicted"/>
<comment type="caution">
    <text evidence="1">The sequence shown here is derived from an EMBL/GenBank/DDBJ whole genome shotgun (WGS) entry which is preliminary data.</text>
</comment>